<keyword evidence="5 7" id="KW-0460">Magnesium</keyword>
<reference evidence="10 11" key="1">
    <citation type="submission" date="2023-10" db="EMBL/GenBank/DDBJ databases">
        <title>Screening of Alkalihalobacillus lindianensis BZ-TG-R113 and Its Alleviation of Salt Stress on Rapeseed Growth.</title>
        <authorList>
            <person name="Zhao B."/>
            <person name="Guo T."/>
        </authorList>
    </citation>
    <scope>NUCLEOTIDE SEQUENCE [LARGE SCALE GENOMIC DNA]</scope>
    <source>
        <strain evidence="10 11">BZ-TG-R113</strain>
    </source>
</reference>
<keyword evidence="3 7" id="KW-0547">Nucleotide-binding</keyword>
<accession>A0ABU3XBG6</accession>
<dbReference type="NCBIfam" id="TIGR00379">
    <property type="entry name" value="cobB"/>
    <property type="match status" value="1"/>
</dbReference>
<dbReference type="InterPro" id="IPR029062">
    <property type="entry name" value="Class_I_gatase-like"/>
</dbReference>
<dbReference type="SUPFAM" id="SSF52540">
    <property type="entry name" value="P-loop containing nucleoside triphosphate hydrolases"/>
    <property type="match status" value="1"/>
</dbReference>
<dbReference type="InterPro" id="IPR011698">
    <property type="entry name" value="GATase_3"/>
</dbReference>
<dbReference type="CDD" id="cd05388">
    <property type="entry name" value="CobB_N"/>
    <property type="match status" value="1"/>
</dbReference>
<comment type="catalytic activity">
    <reaction evidence="7">
        <text>cob(II)yrinate + 2 L-glutamine + 2 ATP + 2 H2O = cob(II)yrinate a,c diamide + 2 L-glutamate + 2 ADP + 2 phosphate + 2 H(+)</text>
        <dbReference type="Rhea" id="RHEA:26289"/>
        <dbReference type="ChEBI" id="CHEBI:15377"/>
        <dbReference type="ChEBI" id="CHEBI:15378"/>
        <dbReference type="ChEBI" id="CHEBI:29985"/>
        <dbReference type="ChEBI" id="CHEBI:30616"/>
        <dbReference type="ChEBI" id="CHEBI:43474"/>
        <dbReference type="ChEBI" id="CHEBI:58359"/>
        <dbReference type="ChEBI" id="CHEBI:58537"/>
        <dbReference type="ChEBI" id="CHEBI:58894"/>
        <dbReference type="ChEBI" id="CHEBI:456216"/>
        <dbReference type="EC" id="6.3.5.11"/>
    </reaction>
</comment>
<keyword evidence="11" id="KW-1185">Reference proteome</keyword>
<dbReference type="InterPro" id="IPR002586">
    <property type="entry name" value="CobQ/CobB/MinD/ParA_Nub-bd_dom"/>
</dbReference>
<organism evidence="10 11">
    <name type="scientific">Alkalihalophilus lindianensis</name>
    <dbReference type="NCBI Taxonomy" id="1630542"/>
    <lineage>
        <taxon>Bacteria</taxon>
        <taxon>Bacillati</taxon>
        <taxon>Bacillota</taxon>
        <taxon>Bacilli</taxon>
        <taxon>Bacillales</taxon>
        <taxon>Bacillaceae</taxon>
        <taxon>Alkalihalophilus</taxon>
    </lineage>
</organism>
<evidence type="ECO:0000256" key="1">
    <source>
        <dbReference type="ARBA" id="ARBA00001946"/>
    </source>
</evidence>
<proteinExistence type="inferred from homology"/>
<dbReference type="RefSeq" id="WP_317122431.1">
    <property type="nucleotide sequence ID" value="NZ_JAWJBA010000004.1"/>
</dbReference>
<evidence type="ECO:0000256" key="5">
    <source>
        <dbReference type="ARBA" id="ARBA00022842"/>
    </source>
</evidence>
<gene>
    <name evidence="7" type="primary">cbiA</name>
    <name evidence="10" type="ORF">RYX56_12765</name>
</gene>
<comment type="caution">
    <text evidence="10">The sequence shown here is derived from an EMBL/GenBank/DDBJ whole genome shotgun (WGS) entry which is preliminary data.</text>
</comment>
<dbReference type="HAMAP" id="MF_00027">
    <property type="entry name" value="CobB_CbiA"/>
    <property type="match status" value="1"/>
</dbReference>
<dbReference type="Pfam" id="PF07685">
    <property type="entry name" value="GATase_3"/>
    <property type="match status" value="1"/>
</dbReference>
<name>A0ABU3XBG6_9BACI</name>
<comment type="miscellaneous">
    <text evidence="7">The a and c carboxylates of cobyrinate are activated for nucleophilic attack via formation of a phosphorylated intermediate by ATP. CbiA catalyzes first the amidation of the c-carboxylate, and then that of the a-carboxylate.</text>
</comment>
<evidence type="ECO:0000256" key="3">
    <source>
        <dbReference type="ARBA" id="ARBA00022741"/>
    </source>
</evidence>
<evidence type="ECO:0000256" key="4">
    <source>
        <dbReference type="ARBA" id="ARBA00022840"/>
    </source>
</evidence>
<dbReference type="SUPFAM" id="SSF52317">
    <property type="entry name" value="Class I glutamine amidotransferase-like"/>
    <property type="match status" value="1"/>
</dbReference>
<keyword evidence="6 7" id="KW-0315">Glutamine amidotransferase</keyword>
<dbReference type="Gene3D" id="3.40.50.880">
    <property type="match status" value="1"/>
</dbReference>
<feature type="active site" description="Nucleophile" evidence="7">
    <location>
        <position position="333"/>
    </location>
</feature>
<dbReference type="CDD" id="cd03130">
    <property type="entry name" value="GATase1_CobB"/>
    <property type="match status" value="1"/>
</dbReference>
<protein>
    <recommendedName>
        <fullName evidence="7">Cobyrinate a,c-diamide synthase</fullName>
        <ecNumber evidence="7">6.3.5.11</ecNumber>
    </recommendedName>
    <alternativeName>
        <fullName evidence="7">Cobyrinic acid a,c-diamide synthetase</fullName>
    </alternativeName>
</protein>
<feature type="domain" description="CobB/CobQ-like glutamine amidotransferase" evidence="9">
    <location>
        <begin position="250"/>
        <end position="440"/>
    </location>
</feature>
<evidence type="ECO:0000313" key="11">
    <source>
        <dbReference type="Proteomes" id="UP001287282"/>
    </source>
</evidence>
<evidence type="ECO:0000256" key="6">
    <source>
        <dbReference type="ARBA" id="ARBA00022962"/>
    </source>
</evidence>
<dbReference type="PANTHER" id="PTHR43873:SF1">
    <property type="entry name" value="COBYRINATE A,C-DIAMIDE SYNTHASE"/>
    <property type="match status" value="1"/>
</dbReference>
<comment type="function">
    <text evidence="7">Catalyzes the ATP-dependent amidation of the two carboxylate groups at positions a and c of cobyrinate, using either L-glutamine or ammonia as the nitrogen source.</text>
</comment>
<keyword evidence="7" id="KW-0169">Cobalamin biosynthesis</keyword>
<comment type="pathway">
    <text evidence="7">Cofactor biosynthesis; adenosylcobalamin biosynthesis; cob(II)yrinate a,c-diamide from sirohydrochlorin (anaerobic route): step 10/10.</text>
</comment>
<dbReference type="InterPro" id="IPR004484">
    <property type="entry name" value="CbiA/CobB_synth"/>
</dbReference>
<comment type="similarity">
    <text evidence="7">Belongs to the CobB/CbiA family.</text>
</comment>
<feature type="domain" description="CobQ/CobB/MinD/ParA nucleotide binding" evidence="8">
    <location>
        <begin position="5"/>
        <end position="180"/>
    </location>
</feature>
<evidence type="ECO:0000259" key="8">
    <source>
        <dbReference type="Pfam" id="PF01656"/>
    </source>
</evidence>
<dbReference type="EMBL" id="JAWJBA010000004">
    <property type="protein sequence ID" value="MDV2685227.1"/>
    <property type="molecule type" value="Genomic_DNA"/>
</dbReference>
<dbReference type="Pfam" id="PF01656">
    <property type="entry name" value="CbiA"/>
    <property type="match status" value="1"/>
</dbReference>
<comment type="domain">
    <text evidence="7">Comprises of two domains. The C-terminal domain contains the binding site for glutamine and catalyzes the hydrolysis of this substrate to glutamate and ammonia. The N-terminal domain is anticipated to bind ATP and cobyrinate and catalyzes the ultimate synthesis of the diamide product. The ammonia produced via the glutaminase domain is probably translocated to the adjacent domain via a molecular tunnel, where it reacts with an activated intermediate.</text>
</comment>
<evidence type="ECO:0000256" key="2">
    <source>
        <dbReference type="ARBA" id="ARBA00022598"/>
    </source>
</evidence>
<evidence type="ECO:0000313" key="10">
    <source>
        <dbReference type="EMBL" id="MDV2685227.1"/>
    </source>
</evidence>
<dbReference type="Proteomes" id="UP001287282">
    <property type="component" value="Unassembled WGS sequence"/>
</dbReference>
<dbReference type="NCBIfam" id="NF002204">
    <property type="entry name" value="PRK01077.1"/>
    <property type="match status" value="1"/>
</dbReference>
<dbReference type="EC" id="6.3.5.11" evidence="7"/>
<dbReference type="InterPro" id="IPR027417">
    <property type="entry name" value="P-loop_NTPase"/>
</dbReference>
<feature type="site" description="Increases nucleophilicity of active site Cys" evidence="7">
    <location>
        <position position="435"/>
    </location>
</feature>
<keyword evidence="2 7" id="KW-0436">Ligase</keyword>
<keyword evidence="4 7" id="KW-0067">ATP-binding</keyword>
<evidence type="ECO:0000256" key="7">
    <source>
        <dbReference type="HAMAP-Rule" id="MF_00027"/>
    </source>
</evidence>
<dbReference type="Gene3D" id="3.40.50.300">
    <property type="entry name" value="P-loop containing nucleotide triphosphate hydrolases"/>
    <property type="match status" value="2"/>
</dbReference>
<dbReference type="PROSITE" id="PS51274">
    <property type="entry name" value="GATASE_COBBQ"/>
    <property type="match status" value="1"/>
</dbReference>
<evidence type="ECO:0000259" key="9">
    <source>
        <dbReference type="Pfam" id="PF07685"/>
    </source>
</evidence>
<dbReference type="PANTHER" id="PTHR43873">
    <property type="entry name" value="COBYRINATE A,C-DIAMIDE SYNTHASE"/>
    <property type="match status" value="1"/>
</dbReference>
<comment type="cofactor">
    <cofactor evidence="1 7">
        <name>Mg(2+)</name>
        <dbReference type="ChEBI" id="CHEBI:18420"/>
    </cofactor>
</comment>
<sequence>MQPRILITGTDSGVGKTTVTLGLMAAFAKQNKRVQGFKCGPDYIDPTFHEVITKRRSYQLDTWMTSCEWVKETFVKRSEDADLSIIEGMMGFYDGRSPLSNEGSTYEISQILDSPCLLVININGSARSAAAMVKGYQELESGAKIVGVILNQAGSEGHAKLCKDAVQQMCHIPVVGYLKRGDTPLLPERQLGLIPALKQGEYDSFIDELSVTISKQFDLDLIWGLAIQTHPVKHDDGWLNLKEQPRSLVQIAVAYDEAFHFYYDENLRLLQAAGAKLTYFSPLKGEGLPNGCDGVYLGGGFPEEYAKELSLNKELFQQLRKAANDQMPILAECGGYILLGESLTLTNGVTYPMAGVTLMHFQMNNTLTAIGYREVTTIESTILGEKGTILRGHEFHYSSSSQNEGDTSCFKYKTWNGKEKQQGYINDSVVASYVHLHFASYPEVAKNWVKACCAYKEKRINLMN</sequence>